<dbReference type="GO" id="GO:0031417">
    <property type="term" value="C:NatC complex"/>
    <property type="evidence" value="ECO:0007669"/>
    <property type="project" value="InterPro"/>
</dbReference>
<evidence type="ECO:0000313" key="7">
    <source>
        <dbReference type="EMBL" id="PBK62852.1"/>
    </source>
</evidence>
<organism evidence="7 8">
    <name type="scientific">Armillaria solidipes</name>
    <dbReference type="NCBI Taxonomy" id="1076256"/>
    <lineage>
        <taxon>Eukaryota</taxon>
        <taxon>Fungi</taxon>
        <taxon>Dikarya</taxon>
        <taxon>Basidiomycota</taxon>
        <taxon>Agaricomycotina</taxon>
        <taxon>Agaricomycetes</taxon>
        <taxon>Agaricomycetidae</taxon>
        <taxon>Agaricales</taxon>
        <taxon>Marasmiineae</taxon>
        <taxon>Physalacriaceae</taxon>
        <taxon>Armillaria</taxon>
    </lineage>
</organism>
<reference evidence="8" key="1">
    <citation type="journal article" date="2017" name="Nat. Ecol. Evol.">
        <title>Genome expansion and lineage-specific genetic innovations in the forest pathogenic fungi Armillaria.</title>
        <authorList>
            <person name="Sipos G."/>
            <person name="Prasanna A.N."/>
            <person name="Walter M.C."/>
            <person name="O'Connor E."/>
            <person name="Balint B."/>
            <person name="Krizsan K."/>
            <person name="Kiss B."/>
            <person name="Hess J."/>
            <person name="Varga T."/>
            <person name="Slot J."/>
            <person name="Riley R."/>
            <person name="Boka B."/>
            <person name="Rigling D."/>
            <person name="Barry K."/>
            <person name="Lee J."/>
            <person name="Mihaltcheva S."/>
            <person name="LaButti K."/>
            <person name="Lipzen A."/>
            <person name="Waldron R."/>
            <person name="Moloney N.M."/>
            <person name="Sperisen C."/>
            <person name="Kredics L."/>
            <person name="Vagvoelgyi C."/>
            <person name="Patrignani A."/>
            <person name="Fitzpatrick D."/>
            <person name="Nagy I."/>
            <person name="Doyle S."/>
            <person name="Anderson J.B."/>
            <person name="Grigoriev I.V."/>
            <person name="Gueldener U."/>
            <person name="Muensterkoetter M."/>
            <person name="Nagy L.G."/>
        </authorList>
    </citation>
    <scope>NUCLEOTIDE SEQUENCE [LARGE SCALE GENOMIC DNA]</scope>
    <source>
        <strain evidence="8">28-4</strain>
    </source>
</reference>
<protein>
    <recommendedName>
        <fullName evidence="9">Mak10-domain-containing protein</fullName>
    </recommendedName>
</protein>
<dbReference type="Pfam" id="PF04112">
    <property type="entry name" value="Mak10"/>
    <property type="match status" value="1"/>
</dbReference>
<name>A0A2H3B751_9AGAR</name>
<dbReference type="InterPro" id="IPR057983">
    <property type="entry name" value="NAA35-like_N"/>
</dbReference>
<comment type="similarity">
    <text evidence="2">Belongs to the MAK10 family.</text>
</comment>
<proteinExistence type="inferred from homology"/>
<evidence type="ECO:0000313" key="8">
    <source>
        <dbReference type="Proteomes" id="UP000218334"/>
    </source>
</evidence>
<sequence length="704" mass="81120">MDSGPKGTDMPGGDAFQDVTDVFLNAAAGMEPGGLVLMDGFSLLDAMSALEIGEPRLDSGMITEKNRRPPFDPLMPLLPEEVCWIIDRSFSYEMEWHAGNLLSNTVFTLVYVHELGAIDPDVVPYQPLTGDLDRPVELLSVVLRTFVFGYLKCCGLAWDCLNRGILQDTEDWQGDKCDVSLLEGYPVKSVLARLDEASNWLLHTLKIPPQWRDGLRVRLDLRKIILQLMNCNVFDEPGPFQNLLYRAYELLDIVRSHPAPVPQADSPAHFAFDPFIARRLTTFIPVREIDVISTSQTWDALEKLLDGWREMLSLSLAKYLTTWEVVGNLRRWQSTQRPAYIRSRTQNCFYDGLLVLNRFTLSWLIQSFMAETLGVNYDWMVQVIQDGWRGALPPPLAQMERSLAKLLNTHITGNWLNGPRRRRQLMNLAFDWHVFYDHLVNLASHFASDTSPIYDVVKQLPNTALIWRLSSIREIILSGFQLELYAEEEKPFAYWYTSQVIEQQLCCLDEILPVVPLDSNAYGELQFQKQFLTAIQIMSIAMFSVMAPLLPFDWQRMKPNFLRRHKWAWRRQYEDVCVRPVGHPELYKFLPSAHEISEDKFYSPSESFGFARIIIGQLLESTLRNDWAGQWRDERRKFLRVLVTTCDNLAGLPSAMRDVPSFDLKTLHWDPRQNPWFPRFLPTHPPSGGERVTSQEPHLDHSLV</sequence>
<evidence type="ECO:0008006" key="9">
    <source>
        <dbReference type="Google" id="ProtNLM"/>
    </source>
</evidence>
<feature type="domain" description="NAA35-like N-terminal" evidence="5">
    <location>
        <begin position="33"/>
        <end position="190"/>
    </location>
</feature>
<evidence type="ECO:0000256" key="1">
    <source>
        <dbReference type="ARBA" id="ARBA00004496"/>
    </source>
</evidence>
<dbReference type="PANTHER" id="PTHR21373:SF0">
    <property type="entry name" value="N-ALPHA-ACETYLTRANSFERASE 35, NATC AUXILIARY SUBUNIT"/>
    <property type="match status" value="1"/>
</dbReference>
<feature type="domain" description="NAA35-like TPR repeats" evidence="6">
    <location>
        <begin position="328"/>
        <end position="502"/>
    </location>
</feature>
<dbReference type="Proteomes" id="UP000218334">
    <property type="component" value="Unassembled WGS sequence"/>
</dbReference>
<keyword evidence="8" id="KW-1185">Reference proteome</keyword>
<evidence type="ECO:0000259" key="5">
    <source>
        <dbReference type="Pfam" id="PF04112"/>
    </source>
</evidence>
<evidence type="ECO:0000256" key="2">
    <source>
        <dbReference type="ARBA" id="ARBA00006289"/>
    </source>
</evidence>
<accession>A0A2H3B751</accession>
<evidence type="ECO:0000259" key="6">
    <source>
        <dbReference type="Pfam" id="PF25789"/>
    </source>
</evidence>
<dbReference type="EMBL" id="KZ293462">
    <property type="protein sequence ID" value="PBK62852.1"/>
    <property type="molecule type" value="Genomic_DNA"/>
</dbReference>
<keyword evidence="3" id="KW-0963">Cytoplasm</keyword>
<dbReference type="STRING" id="1076256.A0A2H3B751"/>
<feature type="region of interest" description="Disordered" evidence="4">
    <location>
        <begin position="681"/>
        <end position="704"/>
    </location>
</feature>
<evidence type="ECO:0000256" key="3">
    <source>
        <dbReference type="ARBA" id="ARBA00022490"/>
    </source>
</evidence>
<dbReference type="InterPro" id="IPR057982">
    <property type="entry name" value="TPR_NAA35"/>
</dbReference>
<dbReference type="InterPro" id="IPR007244">
    <property type="entry name" value="Naa35_N"/>
</dbReference>
<dbReference type="Pfam" id="PF25789">
    <property type="entry name" value="TPR_NAA35"/>
    <property type="match status" value="1"/>
</dbReference>
<evidence type="ECO:0000256" key="4">
    <source>
        <dbReference type="SAM" id="MobiDB-lite"/>
    </source>
</evidence>
<gene>
    <name evidence="7" type="ORF">ARMSODRAFT_963677</name>
</gene>
<comment type="subcellular location">
    <subcellularLocation>
        <location evidence="1">Cytoplasm</location>
    </subcellularLocation>
</comment>
<dbReference type="AlphaFoldDB" id="A0A2H3B751"/>
<dbReference type="PANTHER" id="PTHR21373">
    <property type="entry name" value="GLUCOSE REPRESSIBLE PROTEIN MAK10"/>
    <property type="match status" value="1"/>
</dbReference>